<dbReference type="EMBL" id="JABANO010020339">
    <property type="protein sequence ID" value="KAF4728679.1"/>
    <property type="molecule type" value="Genomic_DNA"/>
</dbReference>
<evidence type="ECO:0000259" key="9">
    <source>
        <dbReference type="Pfam" id="PF01602"/>
    </source>
</evidence>
<evidence type="ECO:0000256" key="6">
    <source>
        <dbReference type="ARBA" id="ARBA00022989"/>
    </source>
</evidence>
<keyword evidence="7 8" id="KW-0472">Membrane</keyword>
<keyword evidence="3" id="KW-0813">Transport</keyword>
<comment type="subcellular location">
    <subcellularLocation>
        <location evidence="1">Endomembrane system</location>
    </subcellularLocation>
</comment>
<dbReference type="SUPFAM" id="SSF48371">
    <property type="entry name" value="ARM repeat"/>
    <property type="match status" value="1"/>
</dbReference>
<dbReference type="InterPro" id="IPR005045">
    <property type="entry name" value="CDC50/LEM3_fam"/>
</dbReference>
<accession>A0A7J6S6U5</accession>
<dbReference type="GO" id="GO:0006886">
    <property type="term" value="P:intracellular protein transport"/>
    <property type="evidence" value="ECO:0007669"/>
    <property type="project" value="InterPro"/>
</dbReference>
<dbReference type="Gene3D" id="1.25.10.10">
    <property type="entry name" value="Leucine-rich Repeat Variant"/>
    <property type="match status" value="1"/>
</dbReference>
<keyword evidence="5" id="KW-0653">Protein transport</keyword>
<feature type="transmembrane region" description="Helical" evidence="8">
    <location>
        <begin position="183"/>
        <end position="205"/>
    </location>
</feature>
<dbReference type="GO" id="GO:0016192">
    <property type="term" value="P:vesicle-mediated transport"/>
    <property type="evidence" value="ECO:0007669"/>
    <property type="project" value="InterPro"/>
</dbReference>
<evidence type="ECO:0000256" key="8">
    <source>
        <dbReference type="SAM" id="Phobius"/>
    </source>
</evidence>
<evidence type="ECO:0000256" key="3">
    <source>
        <dbReference type="ARBA" id="ARBA00022448"/>
    </source>
</evidence>
<keyword evidence="4 8" id="KW-0812">Transmembrane</keyword>
<name>A0A7J6S6U5_PEROL</name>
<gene>
    <name evidence="10" type="ORF">FOZ63_025501</name>
</gene>
<dbReference type="InterPro" id="IPR050840">
    <property type="entry name" value="Adaptor_Complx_Large_Subunit"/>
</dbReference>
<protein>
    <recommendedName>
        <fullName evidence="9">Clathrin/coatomer adaptor adaptin-like N-terminal domain-containing protein</fullName>
    </recommendedName>
</protein>
<evidence type="ECO:0000256" key="7">
    <source>
        <dbReference type="ARBA" id="ARBA00023136"/>
    </source>
</evidence>
<evidence type="ECO:0000256" key="1">
    <source>
        <dbReference type="ARBA" id="ARBA00004308"/>
    </source>
</evidence>
<dbReference type="InterPro" id="IPR016024">
    <property type="entry name" value="ARM-type_fold"/>
</dbReference>
<dbReference type="Proteomes" id="UP000553632">
    <property type="component" value="Unassembled WGS sequence"/>
</dbReference>
<dbReference type="GO" id="GO:0030117">
    <property type="term" value="C:membrane coat"/>
    <property type="evidence" value="ECO:0007669"/>
    <property type="project" value="InterPro"/>
</dbReference>
<reference evidence="10 11" key="1">
    <citation type="submission" date="2020-04" db="EMBL/GenBank/DDBJ databases">
        <title>Perkinsus olseni comparative genomics.</title>
        <authorList>
            <person name="Bogema D.R."/>
        </authorList>
    </citation>
    <scope>NUCLEOTIDE SEQUENCE [LARGE SCALE GENOMIC DNA]</scope>
    <source>
        <strain evidence="10 11">ATCC PRA-207</strain>
    </source>
</reference>
<organism evidence="10 11">
    <name type="scientific">Perkinsus olseni</name>
    <name type="common">Perkinsus atlanticus</name>
    <dbReference type="NCBI Taxonomy" id="32597"/>
    <lineage>
        <taxon>Eukaryota</taxon>
        <taxon>Sar</taxon>
        <taxon>Alveolata</taxon>
        <taxon>Perkinsozoa</taxon>
        <taxon>Perkinsea</taxon>
        <taxon>Perkinsida</taxon>
        <taxon>Perkinsidae</taxon>
        <taxon>Perkinsus</taxon>
    </lineage>
</organism>
<evidence type="ECO:0000313" key="11">
    <source>
        <dbReference type="Proteomes" id="UP000553632"/>
    </source>
</evidence>
<dbReference type="AlphaFoldDB" id="A0A7J6S6U5"/>
<dbReference type="PANTHER" id="PTHR22780">
    <property type="entry name" value="ADAPTIN, ALPHA/GAMMA/EPSILON"/>
    <property type="match status" value="1"/>
</dbReference>
<dbReference type="Pfam" id="PF01602">
    <property type="entry name" value="Adaptin_N"/>
    <property type="match status" value="1"/>
</dbReference>
<dbReference type="InterPro" id="IPR002553">
    <property type="entry name" value="Clathrin/coatomer_adapt-like_N"/>
</dbReference>
<dbReference type="GO" id="GO:0012505">
    <property type="term" value="C:endomembrane system"/>
    <property type="evidence" value="ECO:0007669"/>
    <property type="project" value="UniProtKB-SubCell"/>
</dbReference>
<evidence type="ECO:0000256" key="2">
    <source>
        <dbReference type="ARBA" id="ARBA00009457"/>
    </source>
</evidence>
<dbReference type="InterPro" id="IPR011989">
    <property type="entry name" value="ARM-like"/>
</dbReference>
<proteinExistence type="inferred from homology"/>
<feature type="non-terminal residue" evidence="10">
    <location>
        <position position="1"/>
    </location>
</feature>
<sequence length="301" mass="34137">MGTELTNDATVETVNPRDMSDDAFLWKDSEGKPYGVNDFWLLWLQPPTLCVPKTADVEFTRVRPKGRQIRYGSGARDVIYVPDCSYGDTLHCNFTQTCGSDELEGYHEVPNPSGWGMKSTVFRNWITTAATSTFLKLYGRIDSDFTEGDVIVVDVFDNWPAKDFGGKKSVYVTTTNWQGGNNMVVGGFLVMVGGAYFLWGVYLMLRQRWWPRTFGGVQYFSFQAQDKRKLAHRSRNVAKLVYIHMLGYPTHFGQMDCLKLIASSKFSEKRVGYLGLTQLLDENSELLMLVTNSIKNDLNSK</sequence>
<dbReference type="Pfam" id="PF03381">
    <property type="entry name" value="CDC50"/>
    <property type="match status" value="1"/>
</dbReference>
<keyword evidence="6 8" id="KW-1133">Transmembrane helix</keyword>
<comment type="similarity">
    <text evidence="2">Belongs to the CDC50/LEM3 family.</text>
</comment>
<comment type="caution">
    <text evidence="10">The sequence shown here is derived from an EMBL/GenBank/DDBJ whole genome shotgun (WGS) entry which is preliminary data.</text>
</comment>
<evidence type="ECO:0000313" key="10">
    <source>
        <dbReference type="EMBL" id="KAF4728679.1"/>
    </source>
</evidence>
<evidence type="ECO:0000256" key="5">
    <source>
        <dbReference type="ARBA" id="ARBA00022927"/>
    </source>
</evidence>
<feature type="domain" description="Clathrin/coatomer adaptor adaptin-like N-terminal" evidence="9">
    <location>
        <begin position="228"/>
        <end position="301"/>
    </location>
</feature>
<keyword evidence="11" id="KW-1185">Reference proteome</keyword>
<evidence type="ECO:0000256" key="4">
    <source>
        <dbReference type="ARBA" id="ARBA00022692"/>
    </source>
</evidence>